<feature type="transmembrane region" description="Helical" evidence="1">
    <location>
        <begin position="150"/>
        <end position="170"/>
    </location>
</feature>
<dbReference type="KEGG" id="this:HZT40_13695"/>
<organism evidence="2 3">
    <name type="scientific">Candidatus Thiothrix singaporensis</name>
    <dbReference type="NCBI Taxonomy" id="2799669"/>
    <lineage>
        <taxon>Bacteria</taxon>
        <taxon>Pseudomonadati</taxon>
        <taxon>Pseudomonadota</taxon>
        <taxon>Gammaproteobacteria</taxon>
        <taxon>Thiotrichales</taxon>
        <taxon>Thiotrichaceae</taxon>
        <taxon>Thiothrix</taxon>
    </lineage>
</organism>
<protein>
    <submittedName>
        <fullName evidence="2">Uncharacterized protein</fullName>
    </submittedName>
</protein>
<keyword evidence="3" id="KW-1185">Reference proteome</keyword>
<evidence type="ECO:0000313" key="2">
    <source>
        <dbReference type="EMBL" id="QLQ32463.1"/>
    </source>
</evidence>
<feature type="transmembrane region" description="Helical" evidence="1">
    <location>
        <begin position="112"/>
        <end position="129"/>
    </location>
</feature>
<evidence type="ECO:0000313" key="3">
    <source>
        <dbReference type="Proteomes" id="UP000510621"/>
    </source>
</evidence>
<keyword evidence="1" id="KW-1133">Transmembrane helix</keyword>
<feature type="transmembrane region" description="Helical" evidence="1">
    <location>
        <begin position="12"/>
        <end position="31"/>
    </location>
</feature>
<name>A0A7L6ATT1_9GAMM</name>
<accession>A0A7L6ATT1</accession>
<dbReference type="EMBL" id="CP059265">
    <property type="protein sequence ID" value="QLQ32463.1"/>
    <property type="molecule type" value="Genomic_DNA"/>
</dbReference>
<gene>
    <name evidence="2" type="ORF">HZT40_13695</name>
</gene>
<keyword evidence="1" id="KW-0472">Membrane</keyword>
<keyword evidence="1" id="KW-0812">Transmembrane</keyword>
<proteinExistence type="predicted"/>
<reference evidence="2" key="1">
    <citation type="submission" date="2020-06" db="EMBL/GenBank/DDBJ databases">
        <title>Analysis procedures for assessing recovery of high quality, complete, closed genomes from Nanopore long read metagenome sequencing.</title>
        <authorList>
            <person name="Bessarab I."/>
            <person name="Arumugam K."/>
            <person name="Haryono M."/>
            <person name="Liu X."/>
            <person name="Roy S."/>
            <person name="Zuniga-Montanez R.E."/>
            <person name="Qiu G."/>
            <person name="Drautz-Moses D.I."/>
            <person name="Law Y.Y."/>
            <person name="Wuertz S."/>
            <person name="Lauro F.M."/>
            <person name="Huson D.H."/>
            <person name="Williams R.B."/>
        </authorList>
    </citation>
    <scope>NUCLEOTIDE SEQUENCE [LARGE SCALE GENOMIC DNA]</scope>
    <source>
        <strain evidence="2">SSD2</strain>
    </source>
</reference>
<sequence>MQNHIFRLESIWLLLPPLALCALDLALTLYGQSEQYWSGEYGAMSEVSPSFAAYLAISPFAFLLAGLLWMAIFSALIVILPEMLAMTLAIAVMLGHLNGAFTWLTYRFESYQASNTLFLLTAVLIVIAFRKGRSDTGRAALDWSQIPLPAWSRWVLVVTLLLLPIWWFLIPH</sequence>
<dbReference type="Proteomes" id="UP000510621">
    <property type="component" value="Chromosome"/>
</dbReference>
<evidence type="ECO:0000256" key="1">
    <source>
        <dbReference type="SAM" id="Phobius"/>
    </source>
</evidence>
<feature type="transmembrane region" description="Helical" evidence="1">
    <location>
        <begin position="51"/>
        <end position="80"/>
    </location>
</feature>
<dbReference type="AlphaFoldDB" id="A0A7L6ATT1"/>